<feature type="domain" description="SAM-dependent methyltransferase TRM5/TYW2-type" evidence="12">
    <location>
        <begin position="177"/>
        <end position="444"/>
    </location>
</feature>
<dbReference type="CDD" id="cd02440">
    <property type="entry name" value="AdoMet_MTases"/>
    <property type="match status" value="1"/>
</dbReference>
<dbReference type="HAMAP" id="MF_03152">
    <property type="entry name" value="TRM5"/>
    <property type="match status" value="1"/>
</dbReference>
<evidence type="ECO:0000256" key="10">
    <source>
        <dbReference type="ARBA" id="ARBA00047783"/>
    </source>
</evidence>
<keyword evidence="3 11" id="KW-0489">Methyltransferase</keyword>
<protein>
    <recommendedName>
        <fullName evidence="11">tRNA (guanine(37)-N1)-methyltransferase</fullName>
        <ecNumber evidence="11">2.1.1.228</ecNumber>
    </recommendedName>
    <alternativeName>
        <fullName evidence="11">M1G-methyltransferase</fullName>
    </alternativeName>
    <alternativeName>
        <fullName evidence="11">tRNA [GM37] methyltransferase</fullName>
    </alternativeName>
    <alternativeName>
        <fullName evidence="11">tRNA methyltransferase 5 homolog</fullName>
    </alternativeName>
</protein>
<feature type="binding site" evidence="11">
    <location>
        <begin position="332"/>
        <end position="333"/>
    </location>
    <ligand>
        <name>S-adenosyl-L-methionine</name>
        <dbReference type="ChEBI" id="CHEBI:59789"/>
    </ligand>
</feature>
<keyword evidence="6 11" id="KW-0819">tRNA processing</keyword>
<keyword evidence="2 11" id="KW-0963">Cytoplasm</keyword>
<evidence type="ECO:0000256" key="5">
    <source>
        <dbReference type="ARBA" id="ARBA00022691"/>
    </source>
</evidence>
<evidence type="ECO:0000256" key="1">
    <source>
        <dbReference type="ARBA" id="ARBA00009775"/>
    </source>
</evidence>
<feature type="binding site" evidence="11">
    <location>
        <position position="363"/>
    </location>
    <ligand>
        <name>S-adenosyl-L-methionine</name>
        <dbReference type="ChEBI" id="CHEBI:59789"/>
    </ligand>
</feature>
<organism evidence="13 14">
    <name type="scientific">Trichonephila clavata</name>
    <name type="common">Joro spider</name>
    <name type="synonym">Nephila clavata</name>
    <dbReference type="NCBI Taxonomy" id="2740835"/>
    <lineage>
        <taxon>Eukaryota</taxon>
        <taxon>Metazoa</taxon>
        <taxon>Ecdysozoa</taxon>
        <taxon>Arthropoda</taxon>
        <taxon>Chelicerata</taxon>
        <taxon>Arachnida</taxon>
        <taxon>Araneae</taxon>
        <taxon>Araneomorphae</taxon>
        <taxon>Entelegynae</taxon>
        <taxon>Araneoidea</taxon>
        <taxon>Nephilidae</taxon>
        <taxon>Trichonephila</taxon>
    </lineage>
</organism>
<dbReference type="GO" id="GO:0005634">
    <property type="term" value="C:nucleus"/>
    <property type="evidence" value="ECO:0007669"/>
    <property type="project" value="UniProtKB-SubCell"/>
</dbReference>
<evidence type="ECO:0000259" key="12">
    <source>
        <dbReference type="PROSITE" id="PS51684"/>
    </source>
</evidence>
<dbReference type="InterPro" id="IPR056743">
    <property type="entry name" value="TRM5-TYW2-like_MTfase"/>
</dbReference>
<proteinExistence type="inferred from homology"/>
<sequence>MQVGFRSFTKFVKEKFSFFAHQGTTVKHSALRKFYSISVQNMSVENQTSAPQVLTVIPPPEVRGMKVLDRNAFTKEINVPYLLVSVEKVKEVVKVLKPCFLKMPNLQPVQDEGKEKKILLHPDLFDEKLLYLQKFFNKFDISNVFWNKITVTYKNWTSDHIFKAVLPPDSTGNVSSFSIIGHIIHLNLKPDLMDFKHVIGEVLLDKHSNIRTVVNKAQIIENEFRNLSIELLAGVPEYEVLVKENNCQYAFDFSKVFWNPRLVNEHSEIVKRAESGDVVYDIFAGVGPFAVPLAKKKCHVYANDLNPDSYKWLSHNANLNKVTQYLHPYNLDGKEFIQTVVKNGLIDFWNRNDDNSRVHILMNLPASALDFLETFKGLLFEDNLKNVGDLPIVYCYFFKRKDEDINDIIGKYFDNETQKTLEITSVRLVAPNKMMMRVTYKLPRKILFFDFCEPPAKKLKFEPGAEEENLKS</sequence>
<name>A0A8X6HT64_TRICU</name>
<comment type="function">
    <text evidence="9">Involved in mitochondrial tRNA methylation. Specifically methylates the N1 position of guanosine-37 in various tRNAs. Methylation is not dependent on the nature of the nucleoside 5' of the target nucleoside. This is the first step in the biosynthesis of wybutosine (yW), a modified base adjacent to the anticodon of tRNAs and required for accurate decoding.</text>
</comment>
<dbReference type="GO" id="GO:0070901">
    <property type="term" value="P:mitochondrial tRNA methylation"/>
    <property type="evidence" value="ECO:0007669"/>
    <property type="project" value="TreeGrafter"/>
</dbReference>
<dbReference type="InterPro" id="IPR030382">
    <property type="entry name" value="MeTrfase_TRM5/TYW2"/>
</dbReference>
<dbReference type="InterPro" id="IPR025792">
    <property type="entry name" value="tRNA_Gua_MeTrfase_euk"/>
</dbReference>
<comment type="subcellular location">
    <subcellularLocation>
        <location evidence="11">Mitochondrion matrix</location>
    </subcellularLocation>
    <subcellularLocation>
        <location evidence="11">Nucleus</location>
    </subcellularLocation>
    <subcellularLocation>
        <location evidence="11">Cytoplasm</location>
    </subcellularLocation>
    <text evidence="11">Predominantly in the mitochondria and in the nucleus.</text>
</comment>
<keyword evidence="8 11" id="KW-0539">Nucleus</keyword>
<dbReference type="GO" id="GO:0002939">
    <property type="term" value="P:tRNA N1-guanine methylation"/>
    <property type="evidence" value="ECO:0007669"/>
    <property type="project" value="TreeGrafter"/>
</dbReference>
<feature type="binding site" evidence="11">
    <location>
        <position position="266"/>
    </location>
    <ligand>
        <name>S-adenosyl-L-methionine</name>
        <dbReference type="ChEBI" id="CHEBI:59789"/>
    </ligand>
</feature>
<comment type="similarity">
    <text evidence="11">Belongs to the TRM5 / TYW2 family.</text>
</comment>
<dbReference type="EMBL" id="BMAO01019264">
    <property type="protein sequence ID" value="GFR29489.1"/>
    <property type="molecule type" value="Genomic_DNA"/>
</dbReference>
<dbReference type="Pfam" id="PF25133">
    <property type="entry name" value="TYW2_N_2"/>
    <property type="match status" value="1"/>
</dbReference>
<comment type="similarity">
    <text evidence="1">Belongs to the class I-like SAM-binding methyltransferase superfamily. TRM5/TYW2 family.</text>
</comment>
<accession>A0A8X6HT64</accession>
<dbReference type="SUPFAM" id="SSF53335">
    <property type="entry name" value="S-adenosyl-L-methionine-dependent methyltransferases"/>
    <property type="match status" value="1"/>
</dbReference>
<evidence type="ECO:0000256" key="3">
    <source>
        <dbReference type="ARBA" id="ARBA00022603"/>
    </source>
</evidence>
<dbReference type="AlphaFoldDB" id="A0A8X6HT64"/>
<dbReference type="OrthoDB" id="6416727at2759"/>
<dbReference type="PROSITE" id="PS51684">
    <property type="entry name" value="SAM_MT_TRM5_TYW2"/>
    <property type="match status" value="1"/>
</dbReference>
<evidence type="ECO:0000256" key="8">
    <source>
        <dbReference type="ARBA" id="ARBA00023242"/>
    </source>
</evidence>
<dbReference type="FunFam" id="3.30.300.110:FF:000001">
    <property type="entry name" value="tRNA (guanine(37)-N1)-methyltransferase"/>
    <property type="match status" value="1"/>
</dbReference>
<dbReference type="PANTHER" id="PTHR23245">
    <property type="entry name" value="TRNA METHYLTRANSFERASE"/>
    <property type="match status" value="1"/>
</dbReference>
<evidence type="ECO:0000256" key="6">
    <source>
        <dbReference type="ARBA" id="ARBA00022694"/>
    </source>
</evidence>
<dbReference type="Proteomes" id="UP000887116">
    <property type="component" value="Unassembled WGS sequence"/>
</dbReference>
<gene>
    <name evidence="13" type="ORF">TNCT_258291</name>
</gene>
<keyword evidence="4 11" id="KW-0808">Transferase</keyword>
<keyword evidence="7 11" id="KW-0496">Mitochondrion</keyword>
<feature type="binding site" evidence="11">
    <location>
        <begin position="304"/>
        <end position="305"/>
    </location>
    <ligand>
        <name>S-adenosyl-L-methionine</name>
        <dbReference type="ChEBI" id="CHEBI:59789"/>
    </ligand>
</feature>
<dbReference type="Pfam" id="PF02475">
    <property type="entry name" value="TRM5-TYW2_MTfase"/>
    <property type="match status" value="1"/>
</dbReference>
<comment type="caution">
    <text evidence="13">The sequence shown here is derived from an EMBL/GenBank/DDBJ whole genome shotgun (WGS) entry which is preliminary data.</text>
</comment>
<dbReference type="GO" id="GO:0052906">
    <property type="term" value="F:tRNA (guanine(37)-N1)-methyltransferase activity"/>
    <property type="evidence" value="ECO:0007669"/>
    <property type="project" value="UniProtKB-UniRule"/>
</dbReference>
<evidence type="ECO:0000256" key="4">
    <source>
        <dbReference type="ARBA" id="ARBA00022679"/>
    </source>
</evidence>
<dbReference type="InterPro" id="IPR029063">
    <property type="entry name" value="SAM-dependent_MTases_sf"/>
</dbReference>
<evidence type="ECO:0000256" key="7">
    <source>
        <dbReference type="ARBA" id="ARBA00023128"/>
    </source>
</evidence>
<evidence type="ECO:0000313" key="14">
    <source>
        <dbReference type="Proteomes" id="UP000887116"/>
    </source>
</evidence>
<reference evidence="13" key="1">
    <citation type="submission" date="2020-07" db="EMBL/GenBank/DDBJ databases">
        <title>Multicomponent nature underlies the extraordinary mechanical properties of spider dragline silk.</title>
        <authorList>
            <person name="Kono N."/>
            <person name="Nakamura H."/>
            <person name="Mori M."/>
            <person name="Yoshida Y."/>
            <person name="Ohtoshi R."/>
            <person name="Malay A.D."/>
            <person name="Moran D.A.P."/>
            <person name="Tomita M."/>
            <person name="Numata K."/>
            <person name="Arakawa K."/>
        </authorList>
    </citation>
    <scope>NUCLEOTIDE SEQUENCE</scope>
</reference>
<dbReference type="GO" id="GO:0005759">
    <property type="term" value="C:mitochondrial matrix"/>
    <property type="evidence" value="ECO:0007669"/>
    <property type="project" value="UniProtKB-SubCell"/>
</dbReference>
<keyword evidence="5 11" id="KW-0949">S-adenosyl-L-methionine</keyword>
<evidence type="ECO:0000313" key="13">
    <source>
        <dbReference type="EMBL" id="GFR29489.1"/>
    </source>
</evidence>
<dbReference type="EC" id="2.1.1.228" evidence="11"/>
<dbReference type="PANTHER" id="PTHR23245:SF36">
    <property type="entry name" value="TRNA (GUANINE(37)-N1)-METHYLTRANSFERASE"/>
    <property type="match status" value="1"/>
</dbReference>
<comment type="subunit">
    <text evidence="11">Monomer.</text>
</comment>
<evidence type="ECO:0000256" key="9">
    <source>
        <dbReference type="ARBA" id="ARBA00045951"/>
    </source>
</evidence>
<comment type="catalytic activity">
    <reaction evidence="10 11">
        <text>guanosine(37) in tRNA + S-adenosyl-L-methionine = N(1)-methylguanosine(37) in tRNA + S-adenosyl-L-homocysteine + H(+)</text>
        <dbReference type="Rhea" id="RHEA:36899"/>
        <dbReference type="Rhea" id="RHEA-COMP:10145"/>
        <dbReference type="Rhea" id="RHEA-COMP:10147"/>
        <dbReference type="ChEBI" id="CHEBI:15378"/>
        <dbReference type="ChEBI" id="CHEBI:57856"/>
        <dbReference type="ChEBI" id="CHEBI:59789"/>
        <dbReference type="ChEBI" id="CHEBI:73542"/>
        <dbReference type="ChEBI" id="CHEBI:74269"/>
        <dbReference type="EC" id="2.1.1.228"/>
    </reaction>
</comment>
<keyword evidence="14" id="KW-1185">Reference proteome</keyword>
<comment type="function">
    <text evidence="11">Specifically methylates the N1 position of guanosine-37 in various cytoplasmic and mitochondrial tRNAs. Methylation is not dependent on the nature of the nucleoside 5' of the target nucleoside. This is the first step in the biosynthesis of wybutosine (yW), a modified base adjacent to the anticodon of tRNAs and required for accurate decoding.</text>
</comment>
<dbReference type="InterPro" id="IPR056744">
    <property type="entry name" value="TRM5/TYW2-like_N"/>
</dbReference>
<dbReference type="Gene3D" id="3.30.300.110">
    <property type="entry name" value="Met-10+ protein-like domains"/>
    <property type="match status" value="1"/>
</dbReference>
<dbReference type="Gene3D" id="3.40.50.150">
    <property type="entry name" value="Vaccinia Virus protein VP39"/>
    <property type="match status" value="1"/>
</dbReference>
<evidence type="ECO:0000256" key="2">
    <source>
        <dbReference type="ARBA" id="ARBA00022490"/>
    </source>
</evidence>
<evidence type="ECO:0000256" key="11">
    <source>
        <dbReference type="HAMAP-Rule" id="MF_03152"/>
    </source>
</evidence>